<dbReference type="InterPro" id="IPR015210">
    <property type="entry name" value="NaeI"/>
</dbReference>
<dbReference type="RefSeq" id="WP_051186947.1">
    <property type="nucleotide sequence ID" value="NZ_QJKF01000005.1"/>
</dbReference>
<dbReference type="SUPFAM" id="SSF52980">
    <property type="entry name" value="Restriction endonuclease-like"/>
    <property type="match status" value="1"/>
</dbReference>
<evidence type="ECO:0000256" key="2">
    <source>
        <dbReference type="ARBA" id="ARBA00022759"/>
    </source>
</evidence>
<dbReference type="AlphaFoldDB" id="A0A318K1N7"/>
<dbReference type="CDD" id="cd22338">
    <property type="entry name" value="NaeI-like"/>
    <property type="match status" value="1"/>
</dbReference>
<gene>
    <name evidence="6" type="ORF">DFR70_105363</name>
</gene>
<accession>A0A318K1N7</accession>
<dbReference type="Gene3D" id="3.40.600.10">
    <property type="entry name" value="DNA mismatch repair MutH/Restriction endonuclease, type II"/>
    <property type="match status" value="1"/>
</dbReference>
<dbReference type="Gene3D" id="1.10.10.10">
    <property type="entry name" value="Winged helix-like DNA-binding domain superfamily/Winged helix DNA-binding domain"/>
    <property type="match status" value="1"/>
</dbReference>
<name>A0A318K1N7_9NOCA</name>
<organism evidence="6 7">
    <name type="scientific">Nocardia tenerifensis</name>
    <dbReference type="NCBI Taxonomy" id="228006"/>
    <lineage>
        <taxon>Bacteria</taxon>
        <taxon>Bacillati</taxon>
        <taxon>Actinomycetota</taxon>
        <taxon>Actinomycetes</taxon>
        <taxon>Mycobacteriales</taxon>
        <taxon>Nocardiaceae</taxon>
        <taxon>Nocardia</taxon>
    </lineage>
</organism>
<evidence type="ECO:0000256" key="4">
    <source>
        <dbReference type="SAM" id="MobiDB-lite"/>
    </source>
</evidence>
<dbReference type="InterPro" id="IPR037057">
    <property type="entry name" value="DNA_rep_MutH/T2_RE_sf"/>
</dbReference>
<reference evidence="6 7" key="1">
    <citation type="submission" date="2018-05" db="EMBL/GenBank/DDBJ databases">
        <title>Genomic Encyclopedia of Type Strains, Phase IV (KMG-IV): sequencing the most valuable type-strain genomes for metagenomic binning, comparative biology and taxonomic classification.</title>
        <authorList>
            <person name="Goeker M."/>
        </authorList>
    </citation>
    <scope>NUCLEOTIDE SEQUENCE [LARGE SCALE GENOMIC DNA]</scope>
    <source>
        <strain evidence="6 7">DSM 44704</strain>
    </source>
</reference>
<keyword evidence="3" id="KW-0378">Hydrolase</keyword>
<dbReference type="Proteomes" id="UP000247569">
    <property type="component" value="Unassembled WGS sequence"/>
</dbReference>
<dbReference type="InterPro" id="IPR036388">
    <property type="entry name" value="WH-like_DNA-bd_sf"/>
</dbReference>
<feature type="domain" description="Type II restriction enzyme NaeI" evidence="5">
    <location>
        <begin position="26"/>
        <end position="301"/>
    </location>
</feature>
<evidence type="ECO:0000256" key="1">
    <source>
        <dbReference type="ARBA" id="ARBA00022722"/>
    </source>
</evidence>
<dbReference type="GO" id="GO:0009307">
    <property type="term" value="P:DNA restriction-modification system"/>
    <property type="evidence" value="ECO:0007669"/>
    <property type="project" value="InterPro"/>
</dbReference>
<evidence type="ECO:0000313" key="6">
    <source>
        <dbReference type="EMBL" id="PXX64178.1"/>
    </source>
</evidence>
<evidence type="ECO:0000256" key="3">
    <source>
        <dbReference type="ARBA" id="ARBA00022801"/>
    </source>
</evidence>
<keyword evidence="7" id="KW-1185">Reference proteome</keyword>
<feature type="region of interest" description="Disordered" evidence="4">
    <location>
        <begin position="293"/>
        <end position="316"/>
    </location>
</feature>
<dbReference type="GO" id="GO:0003677">
    <property type="term" value="F:DNA binding"/>
    <property type="evidence" value="ECO:0007669"/>
    <property type="project" value="InterPro"/>
</dbReference>
<dbReference type="Pfam" id="PF09126">
    <property type="entry name" value="NaeI"/>
    <property type="match status" value="1"/>
</dbReference>
<feature type="region of interest" description="Disordered" evidence="4">
    <location>
        <begin position="1"/>
        <end position="20"/>
    </location>
</feature>
<evidence type="ECO:0000313" key="7">
    <source>
        <dbReference type="Proteomes" id="UP000247569"/>
    </source>
</evidence>
<dbReference type="OrthoDB" id="9179812at2"/>
<protein>
    <submittedName>
        <fullName evidence="6">Restriction endonuclease NaeI</fullName>
    </submittedName>
</protein>
<dbReference type="EMBL" id="QJKF01000005">
    <property type="protein sequence ID" value="PXX64178.1"/>
    <property type="molecule type" value="Genomic_DNA"/>
</dbReference>
<dbReference type="InterPro" id="IPR011335">
    <property type="entry name" value="Restrct_endonuc-II-like"/>
</dbReference>
<dbReference type="GO" id="GO:0009036">
    <property type="term" value="F:type II site-specific deoxyribonuclease activity"/>
    <property type="evidence" value="ECO:0007669"/>
    <property type="project" value="InterPro"/>
</dbReference>
<proteinExistence type="predicted"/>
<evidence type="ECO:0000259" key="5">
    <source>
        <dbReference type="Pfam" id="PF09126"/>
    </source>
</evidence>
<sequence length="316" mass="35483">MLPLFGQPDESDPSFLSDDSDPALEAVADEILQLDPDGTRWGEVFRHTYDMIYNGPETGRFRWSELMKTEKTHFGTVFEINAQREFGFNDGDTTDYRIAGHQVDAKWSQDDGKWMLPPEVFDELALVATASDPEAQFSLGLVRVRSEYRREGTNRDKKSALNSRGRDAVRWLWRAQPMPASILLQLPDHVVADIFDSPFGTQRVNRLFRSTEGKLVHRNAVRTVAQQLDDQKRVRASGGARTALKPEGYVILSSYHAHLAELLGVPVPDSKHYISVRVVPGGEKDVLIGGGRWRRAQDGEPSSAAPVLPERGTREE</sequence>
<keyword evidence="1" id="KW-0540">Nuclease</keyword>
<keyword evidence="2 6" id="KW-0255">Endonuclease</keyword>
<comment type="caution">
    <text evidence="6">The sequence shown here is derived from an EMBL/GenBank/DDBJ whole genome shotgun (WGS) entry which is preliminary data.</text>
</comment>